<dbReference type="Pfam" id="PF18096">
    <property type="entry name" value="Thump_like"/>
    <property type="match status" value="1"/>
</dbReference>
<evidence type="ECO:0000313" key="4">
    <source>
        <dbReference type="Proteomes" id="UP000823636"/>
    </source>
</evidence>
<sequence>MNLSESFFDFIQSHRDDECSRLRLKSFKNADFDTKFAIDQIEARRKTKNKLPLINSHIGFLYPSLIAAEQSTSEDVAVFKRNLFAGRYSSVCDLTGGLGIDTVFISDVVRNVTYIERYGEYCNIAEHNFAVLGKRNINVINADCRDFIAANDSRFDAFYIDPARRGVSNSRLFSFADCEPDILSLLPSLLLHSPEVWIKASPMIDISLAISDLKNVQEVYAISVRNECKELLFHIVDGVSSEPVIHCVDLKDGKSVVFDFSISEEKGIADIEYADSPLSYLYEPDASILKGGAFKSVAKRYGLHKLHVNSHLYTNDTLIADFPGRKFVIKETLPFKNSVMKSFSATCPAANVSARNFPLSADSLRKRLKIKDGGDVYLFATKCNDDVNVLIVCSKVTA</sequence>
<comment type="caution">
    <text evidence="3">The sequence shown here is derived from an EMBL/GenBank/DDBJ whole genome shotgun (WGS) entry which is preliminary data.</text>
</comment>
<keyword evidence="3" id="KW-0489">Methyltransferase</keyword>
<accession>A0A9D9E1H0</accession>
<evidence type="ECO:0000313" key="3">
    <source>
        <dbReference type="EMBL" id="MBO8437516.1"/>
    </source>
</evidence>
<dbReference type="AlphaFoldDB" id="A0A9D9E1H0"/>
<dbReference type="GO" id="GO:0032259">
    <property type="term" value="P:methylation"/>
    <property type="evidence" value="ECO:0007669"/>
    <property type="project" value="UniProtKB-KW"/>
</dbReference>
<feature type="domain" description="PG-1098 ferredoxin-like" evidence="2">
    <location>
        <begin position="280"/>
        <end position="323"/>
    </location>
</feature>
<dbReference type="InterPro" id="IPR054168">
    <property type="entry name" value="PG_1098_Fer"/>
</dbReference>
<dbReference type="Gene3D" id="3.40.50.150">
    <property type="entry name" value="Vaccinia Virus protein VP39"/>
    <property type="match status" value="1"/>
</dbReference>
<organism evidence="3 4">
    <name type="scientific">Candidatus Caccoplasma merdipullorum</name>
    <dbReference type="NCBI Taxonomy" id="2840718"/>
    <lineage>
        <taxon>Bacteria</taxon>
        <taxon>Pseudomonadati</taxon>
        <taxon>Bacteroidota</taxon>
        <taxon>Bacteroidia</taxon>
        <taxon>Bacteroidales</taxon>
        <taxon>Bacteroidaceae</taxon>
        <taxon>Bacteroidaceae incertae sedis</taxon>
        <taxon>Candidatus Caccoplasma</taxon>
    </lineage>
</organism>
<dbReference type="Pfam" id="PF22013">
    <property type="entry name" value="PG_1098_Fer"/>
    <property type="match status" value="1"/>
</dbReference>
<evidence type="ECO:0000259" key="2">
    <source>
        <dbReference type="Pfam" id="PF22013"/>
    </source>
</evidence>
<dbReference type="InterPro" id="IPR029063">
    <property type="entry name" value="SAM-dependent_MTases_sf"/>
</dbReference>
<feature type="domain" description="THUMP-like" evidence="1">
    <location>
        <begin position="324"/>
        <end position="395"/>
    </location>
</feature>
<proteinExistence type="predicted"/>
<gene>
    <name evidence="3" type="ORF">IAC54_01275</name>
</gene>
<reference evidence="3" key="1">
    <citation type="submission" date="2020-10" db="EMBL/GenBank/DDBJ databases">
        <authorList>
            <person name="Gilroy R."/>
        </authorList>
    </citation>
    <scope>NUCLEOTIDE SEQUENCE</scope>
    <source>
        <strain evidence="3">G3-4614</strain>
    </source>
</reference>
<dbReference type="CDD" id="cd02440">
    <property type="entry name" value="AdoMet_MTases"/>
    <property type="match status" value="1"/>
</dbReference>
<dbReference type="InterPro" id="IPR041497">
    <property type="entry name" value="Thump-like"/>
</dbReference>
<evidence type="ECO:0000259" key="1">
    <source>
        <dbReference type="Pfam" id="PF18096"/>
    </source>
</evidence>
<dbReference type="GO" id="GO:0008168">
    <property type="term" value="F:methyltransferase activity"/>
    <property type="evidence" value="ECO:0007669"/>
    <property type="project" value="UniProtKB-KW"/>
</dbReference>
<keyword evidence="3" id="KW-0808">Transferase</keyword>
<dbReference type="Gene3D" id="1.10.10.1110">
    <property type="entry name" value="Methyltransferase PG1098, N-terminal domain"/>
    <property type="match status" value="1"/>
</dbReference>
<dbReference type="EMBL" id="JADIMW010000011">
    <property type="protein sequence ID" value="MBO8437516.1"/>
    <property type="molecule type" value="Genomic_DNA"/>
</dbReference>
<protein>
    <submittedName>
        <fullName evidence="3">SAM-dependent methyltransferase</fullName>
    </submittedName>
</protein>
<dbReference type="Proteomes" id="UP000823636">
    <property type="component" value="Unassembled WGS sequence"/>
</dbReference>
<name>A0A9D9E1H0_9BACT</name>
<dbReference type="SUPFAM" id="SSF53335">
    <property type="entry name" value="S-adenosyl-L-methionine-dependent methyltransferases"/>
    <property type="match status" value="1"/>
</dbReference>
<reference evidence="3" key="2">
    <citation type="journal article" date="2021" name="PeerJ">
        <title>Extensive microbial diversity within the chicken gut microbiome revealed by metagenomics and culture.</title>
        <authorList>
            <person name="Gilroy R."/>
            <person name="Ravi A."/>
            <person name="Getino M."/>
            <person name="Pursley I."/>
            <person name="Horton D.L."/>
            <person name="Alikhan N.F."/>
            <person name="Baker D."/>
            <person name="Gharbi K."/>
            <person name="Hall N."/>
            <person name="Watson M."/>
            <person name="Adriaenssens E.M."/>
            <person name="Foster-Nyarko E."/>
            <person name="Jarju S."/>
            <person name="Secka A."/>
            <person name="Antonio M."/>
            <person name="Oren A."/>
            <person name="Chaudhuri R.R."/>
            <person name="La Ragione R."/>
            <person name="Hildebrand F."/>
            <person name="Pallen M.J."/>
        </authorList>
    </citation>
    <scope>NUCLEOTIDE SEQUENCE</scope>
    <source>
        <strain evidence="3">G3-4614</strain>
    </source>
</reference>